<name>A0A3E4MLE4_9BACT</name>
<comment type="caution">
    <text evidence="2">The sequence shown here is derived from an EMBL/GenBank/DDBJ whole genome shotgun (WGS) entry which is preliminary data.</text>
</comment>
<proteinExistence type="predicted"/>
<evidence type="ECO:0000313" key="2">
    <source>
        <dbReference type="EMBL" id="RGK50531.1"/>
    </source>
</evidence>
<keyword evidence="1" id="KW-0802">TPR repeat</keyword>
<dbReference type="EMBL" id="QSQT01000049">
    <property type="protein sequence ID" value="RGK50531.1"/>
    <property type="molecule type" value="Genomic_DNA"/>
</dbReference>
<gene>
    <name evidence="2" type="ORF">DXD04_15845</name>
</gene>
<dbReference type="InterPro" id="IPR019734">
    <property type="entry name" value="TPR_rpt"/>
</dbReference>
<feature type="repeat" description="TPR" evidence="1">
    <location>
        <begin position="628"/>
        <end position="661"/>
    </location>
</feature>
<accession>A0A3E4MLE4</accession>
<keyword evidence="3" id="KW-1185">Reference proteome</keyword>
<dbReference type="Proteomes" id="UP000260862">
    <property type="component" value="Unassembled WGS sequence"/>
</dbReference>
<reference evidence="2 3" key="1">
    <citation type="submission" date="2018-08" db="EMBL/GenBank/DDBJ databases">
        <title>A genome reference for cultivated species of the human gut microbiota.</title>
        <authorList>
            <person name="Zou Y."/>
            <person name="Xue W."/>
            <person name="Luo G."/>
        </authorList>
    </citation>
    <scope>NUCLEOTIDE SEQUENCE [LARGE SCALE GENOMIC DNA]</scope>
    <source>
        <strain evidence="2 3">TF10-3AC</strain>
    </source>
</reference>
<dbReference type="InterPro" id="IPR011990">
    <property type="entry name" value="TPR-like_helical_dom_sf"/>
</dbReference>
<organism evidence="2 3">
    <name type="scientific">Phocaeicola plebeius</name>
    <dbReference type="NCBI Taxonomy" id="310297"/>
    <lineage>
        <taxon>Bacteria</taxon>
        <taxon>Pseudomonadati</taxon>
        <taxon>Bacteroidota</taxon>
        <taxon>Bacteroidia</taxon>
        <taxon>Bacteroidales</taxon>
        <taxon>Bacteroidaceae</taxon>
        <taxon>Phocaeicola</taxon>
    </lineage>
</organism>
<dbReference type="AlphaFoldDB" id="A0A3E4MLE4"/>
<dbReference type="SUPFAM" id="SSF48452">
    <property type="entry name" value="TPR-like"/>
    <property type="match status" value="2"/>
</dbReference>
<sequence length="837" mass="96921">MNLIEQCQQWNEQDEFQKIIDAIETIPADQRTPELDSELARAYNNLAEPTDRHLFQKSLALLKPHENYFKGDHCWNFRIAYAYYYLEQEGRALHYFRQALDARPGDEDTQQMIEACRKDLSLPRFNKTFRERTEKAWAAFEREEARLRKIMREDIRHERSKELISRCERVLSIALSDTAFELGCQKDRYELVLSPEGERMKLFPLVYFQQHAPASVRKNWDIIVGRQKNPHSTIRIDEYEVKGKDVDVWIEQIKGKQVVLTLYCEKLLPLLKENENKAWWMVANLMSHELGEIAYLSLIRSFELTATPKKGISTKLSVLSDALKAMNLPDYKDAEEFLIHNRINYNLSPEEDKNADWRLDVFTGSACVPALINGYLSAEPDAMDELHQDGIVAGFFIYPAIEAVEGEERTKQMQQLRDDLQEKIRKQAGDDVVAFLGGATGLYCGYLDFMAWDLRKLLEVAADVFSHTNLPWAYFHSFRRDVSTVRIWERTVEEEAHQQGIHPDTGSLLSAEDLRALEAFHEGATGYFGKMFSYIVDFVRKGVKEGRFTEEQARADLQIALWYSYSCINLTSYEYYYRAMQWMPDSEKNAKGCATWYYRYSCALMYCSRLEEALKYAEQGAKEEPDYPWIWLQVGKLRYYFGDKKGALEAVKQGLSLEPGDYEFLTLGREIELGASLEQMEFHWINPDADRDLLNGLDEEADDKRCTISCLTVNPEGLARFHRIFTPGLVTDYVKNSPYCRFNYQTQHGKVEVVFKMNEAGLSKLQADWLVMVKDALDDGRWAAHRTTENQEGALETIVLGLDYSILLEYKLKGPDEGYVQVWLNKDGTPVSNESGD</sequence>
<dbReference type="PROSITE" id="PS50005">
    <property type="entry name" value="TPR"/>
    <property type="match status" value="1"/>
</dbReference>
<dbReference type="Gene3D" id="1.25.40.10">
    <property type="entry name" value="Tetratricopeptide repeat domain"/>
    <property type="match status" value="2"/>
</dbReference>
<dbReference type="SMART" id="SM00028">
    <property type="entry name" value="TPR"/>
    <property type="match status" value="3"/>
</dbReference>
<evidence type="ECO:0000313" key="3">
    <source>
        <dbReference type="Proteomes" id="UP000260862"/>
    </source>
</evidence>
<dbReference type="RefSeq" id="WP_117674123.1">
    <property type="nucleotide sequence ID" value="NZ_CABOGR010000049.1"/>
</dbReference>
<evidence type="ECO:0000256" key="1">
    <source>
        <dbReference type="PROSITE-ProRule" id="PRU00339"/>
    </source>
</evidence>
<protein>
    <submittedName>
        <fullName evidence="2">Tetratricopeptide repeat protein</fullName>
    </submittedName>
</protein>